<keyword evidence="7" id="KW-0479">Metal-binding</keyword>
<evidence type="ECO:0000256" key="7">
    <source>
        <dbReference type="ARBA" id="ARBA00022723"/>
    </source>
</evidence>
<dbReference type="CDD" id="cd16461">
    <property type="entry name" value="RING-H2_EL5-like"/>
    <property type="match status" value="1"/>
</dbReference>
<evidence type="ECO:0000313" key="21">
    <source>
        <dbReference type="Proteomes" id="UP000002051"/>
    </source>
</evidence>
<evidence type="ECO:0000256" key="10">
    <source>
        <dbReference type="ARBA" id="ARBA00022833"/>
    </source>
</evidence>
<keyword evidence="11 16" id="KW-1133">Transmembrane helix</keyword>
<dbReference type="PANTHER" id="PTHR45676">
    <property type="entry name" value="RING-H2 FINGER PROTEIN ATL51-RELATED"/>
    <property type="match status" value="1"/>
</dbReference>
<dbReference type="Gene3D" id="3.30.40.10">
    <property type="entry name" value="Zinc/RING finger domain, C3HC4 (zinc finger)"/>
    <property type="match status" value="1"/>
</dbReference>
<dbReference type="UniPathway" id="UPA00143"/>
<dbReference type="GO" id="GO:0008270">
    <property type="term" value="F:zinc ion binding"/>
    <property type="evidence" value="ECO:0007669"/>
    <property type="project" value="UniProtKB-KW"/>
</dbReference>
<dbReference type="OrthoDB" id="8062037at2759"/>
<evidence type="ECO:0000256" key="2">
    <source>
        <dbReference type="ARBA" id="ARBA00004167"/>
    </source>
</evidence>
<comment type="subcellular location">
    <subcellularLocation>
        <location evidence="2">Membrane</location>
        <topology evidence="2">Single-pass membrane protein</topology>
    </subcellularLocation>
</comment>
<dbReference type="Proteomes" id="UP000002051">
    <property type="component" value="Unassembled WGS sequence"/>
</dbReference>
<dbReference type="SMART" id="SM00184">
    <property type="entry name" value="RING"/>
    <property type="match status" value="1"/>
</dbReference>
<dbReference type="GO" id="GO:0005886">
    <property type="term" value="C:plasma membrane"/>
    <property type="evidence" value="ECO:0000318"/>
    <property type="project" value="GO_Central"/>
</dbReference>
<dbReference type="Proteomes" id="UP000265566">
    <property type="component" value="Chromosome 7"/>
</dbReference>
<evidence type="ECO:0000259" key="17">
    <source>
        <dbReference type="PROSITE" id="PS50089"/>
    </source>
</evidence>
<dbReference type="SUPFAM" id="SSF57850">
    <property type="entry name" value="RING/U-box"/>
    <property type="match status" value="1"/>
</dbReference>
<comment type="catalytic activity">
    <reaction evidence="1">
        <text>S-ubiquitinyl-[E2 ubiquitin-conjugating enzyme]-L-cysteine + [acceptor protein]-L-lysine = [E2 ubiquitin-conjugating enzyme]-L-cysteine + N(6)-ubiquitinyl-[acceptor protein]-L-lysine.</text>
        <dbReference type="EC" id="2.3.2.27"/>
    </reaction>
</comment>
<feature type="compositionally biased region" description="Polar residues" evidence="15">
    <location>
        <begin position="268"/>
        <end position="280"/>
    </location>
</feature>
<dbReference type="PROSITE" id="PS50089">
    <property type="entry name" value="ZF_RING_2"/>
    <property type="match status" value="1"/>
</dbReference>
<name>A0A072U680_MEDTR</name>
<feature type="compositionally biased region" description="Low complexity" evidence="15">
    <location>
        <begin position="189"/>
        <end position="215"/>
    </location>
</feature>
<feature type="region of interest" description="Disordered" evidence="15">
    <location>
        <begin position="189"/>
        <end position="225"/>
    </location>
</feature>
<reference evidence="20" key="3">
    <citation type="submission" date="2015-04" db="UniProtKB">
        <authorList>
            <consortium name="EnsemblPlants"/>
        </authorList>
    </citation>
    <scope>IDENTIFICATION</scope>
    <source>
        <strain evidence="20">cv. Jemalong A17</strain>
    </source>
</reference>
<proteinExistence type="inferred from homology"/>
<keyword evidence="12 16" id="KW-0472">Membrane</keyword>
<dbReference type="InterPro" id="IPR013083">
    <property type="entry name" value="Znf_RING/FYVE/PHD"/>
</dbReference>
<evidence type="ECO:0000256" key="9">
    <source>
        <dbReference type="ARBA" id="ARBA00022786"/>
    </source>
</evidence>
<evidence type="ECO:0000256" key="12">
    <source>
        <dbReference type="ARBA" id="ARBA00023136"/>
    </source>
</evidence>
<evidence type="ECO:0000256" key="6">
    <source>
        <dbReference type="ARBA" id="ARBA00022692"/>
    </source>
</evidence>
<organism evidence="18 21">
    <name type="scientific">Medicago truncatula</name>
    <name type="common">Barrel medic</name>
    <name type="synonym">Medicago tribuloides</name>
    <dbReference type="NCBI Taxonomy" id="3880"/>
    <lineage>
        <taxon>Eukaryota</taxon>
        <taxon>Viridiplantae</taxon>
        <taxon>Streptophyta</taxon>
        <taxon>Embryophyta</taxon>
        <taxon>Tracheophyta</taxon>
        <taxon>Spermatophyta</taxon>
        <taxon>Magnoliopsida</taxon>
        <taxon>eudicotyledons</taxon>
        <taxon>Gunneridae</taxon>
        <taxon>Pentapetalae</taxon>
        <taxon>rosids</taxon>
        <taxon>fabids</taxon>
        <taxon>Fabales</taxon>
        <taxon>Fabaceae</taxon>
        <taxon>Papilionoideae</taxon>
        <taxon>50 kb inversion clade</taxon>
        <taxon>NPAAA clade</taxon>
        <taxon>Hologalegina</taxon>
        <taxon>IRL clade</taxon>
        <taxon>Trifolieae</taxon>
        <taxon>Medicago</taxon>
    </lineage>
</organism>
<gene>
    <name evidence="20" type="primary">25499753</name>
    <name evidence="18" type="ordered locus">MTR_7g117540</name>
    <name evidence="19" type="ORF">MtrunA17_Chr7g0276591</name>
</gene>
<accession>A0A072U680</accession>
<evidence type="ECO:0000256" key="11">
    <source>
        <dbReference type="ARBA" id="ARBA00022989"/>
    </source>
</evidence>
<feature type="domain" description="RING-type" evidence="17">
    <location>
        <begin position="101"/>
        <end position="143"/>
    </location>
</feature>
<keyword evidence="5" id="KW-0808">Transferase</keyword>
<reference evidence="18 21" key="1">
    <citation type="journal article" date="2011" name="Nature">
        <title>The Medicago genome provides insight into the evolution of rhizobial symbioses.</title>
        <authorList>
            <person name="Young N.D."/>
            <person name="Debelle F."/>
            <person name="Oldroyd G.E."/>
            <person name="Geurts R."/>
            <person name="Cannon S.B."/>
            <person name="Udvardi M.K."/>
            <person name="Benedito V.A."/>
            <person name="Mayer K.F."/>
            <person name="Gouzy J."/>
            <person name="Schoof H."/>
            <person name="Van de Peer Y."/>
            <person name="Proost S."/>
            <person name="Cook D.R."/>
            <person name="Meyers B.C."/>
            <person name="Spannagl M."/>
            <person name="Cheung F."/>
            <person name="De Mita S."/>
            <person name="Krishnakumar V."/>
            <person name="Gundlach H."/>
            <person name="Zhou S."/>
            <person name="Mudge J."/>
            <person name="Bharti A.K."/>
            <person name="Murray J.D."/>
            <person name="Naoumkina M.A."/>
            <person name="Rosen B."/>
            <person name="Silverstein K.A."/>
            <person name="Tang H."/>
            <person name="Rombauts S."/>
            <person name="Zhao P.X."/>
            <person name="Zhou P."/>
            <person name="Barbe V."/>
            <person name="Bardou P."/>
            <person name="Bechner M."/>
            <person name="Bellec A."/>
            <person name="Berger A."/>
            <person name="Berges H."/>
            <person name="Bidwell S."/>
            <person name="Bisseling T."/>
            <person name="Choisne N."/>
            <person name="Couloux A."/>
            <person name="Denny R."/>
            <person name="Deshpande S."/>
            <person name="Dai X."/>
            <person name="Doyle J.J."/>
            <person name="Dudez A.M."/>
            <person name="Farmer A.D."/>
            <person name="Fouteau S."/>
            <person name="Franken C."/>
            <person name="Gibelin C."/>
            <person name="Gish J."/>
            <person name="Goldstein S."/>
            <person name="Gonzalez A.J."/>
            <person name="Green P.J."/>
            <person name="Hallab A."/>
            <person name="Hartog M."/>
            <person name="Hua A."/>
            <person name="Humphray S.J."/>
            <person name="Jeong D.H."/>
            <person name="Jing Y."/>
            <person name="Jocker A."/>
            <person name="Kenton S.M."/>
            <person name="Kim D.J."/>
            <person name="Klee K."/>
            <person name="Lai H."/>
            <person name="Lang C."/>
            <person name="Lin S."/>
            <person name="Macmil S.L."/>
            <person name="Magdelenat G."/>
            <person name="Matthews L."/>
            <person name="McCorrison J."/>
            <person name="Monaghan E.L."/>
            <person name="Mun J.H."/>
            <person name="Najar F.Z."/>
            <person name="Nicholson C."/>
            <person name="Noirot C."/>
            <person name="O'Bleness M."/>
            <person name="Paule C.R."/>
            <person name="Poulain J."/>
            <person name="Prion F."/>
            <person name="Qin B."/>
            <person name="Qu C."/>
            <person name="Retzel E.F."/>
            <person name="Riddle C."/>
            <person name="Sallet E."/>
            <person name="Samain S."/>
            <person name="Samson N."/>
            <person name="Sanders I."/>
            <person name="Saurat O."/>
            <person name="Scarpelli C."/>
            <person name="Schiex T."/>
            <person name="Segurens B."/>
            <person name="Severin A.J."/>
            <person name="Sherrier D.J."/>
            <person name="Shi R."/>
            <person name="Sims S."/>
            <person name="Singer S.R."/>
            <person name="Sinharoy S."/>
            <person name="Sterck L."/>
            <person name="Viollet A."/>
            <person name="Wang B.B."/>
            <person name="Wang K."/>
            <person name="Wang M."/>
            <person name="Wang X."/>
            <person name="Warfsmann J."/>
            <person name="Weissenbach J."/>
            <person name="White D.D."/>
            <person name="White J.D."/>
            <person name="Wiley G.B."/>
            <person name="Wincker P."/>
            <person name="Xing Y."/>
            <person name="Yang L."/>
            <person name="Yao Z."/>
            <person name="Ying F."/>
            <person name="Zhai J."/>
            <person name="Zhou L."/>
            <person name="Zuber A."/>
            <person name="Denarie J."/>
            <person name="Dixon R.A."/>
            <person name="May G.D."/>
            <person name="Schwartz D.C."/>
            <person name="Rogers J."/>
            <person name="Quetier F."/>
            <person name="Town C.D."/>
            <person name="Roe B.A."/>
        </authorList>
    </citation>
    <scope>NUCLEOTIDE SEQUENCE [LARGE SCALE GENOMIC DNA]</scope>
    <source>
        <strain evidence="18">A17</strain>
        <strain evidence="20 21">cv. Jemalong A17</strain>
    </source>
</reference>
<dbReference type="PANTHER" id="PTHR45676:SF132">
    <property type="entry name" value="RING-H2 FINGER PROTEIN ATL3"/>
    <property type="match status" value="1"/>
</dbReference>
<evidence type="ECO:0000256" key="3">
    <source>
        <dbReference type="ARBA" id="ARBA00004906"/>
    </source>
</evidence>
<dbReference type="HOGENOM" id="CLU_066543_1_0_1"/>
<comment type="similarity">
    <text evidence="13">Belongs to the RING-type zinc finger family. ATL subfamily.</text>
</comment>
<evidence type="ECO:0000256" key="8">
    <source>
        <dbReference type="ARBA" id="ARBA00022771"/>
    </source>
</evidence>
<dbReference type="Gramene" id="rna44482">
    <property type="protein sequence ID" value="RHN49633.1"/>
    <property type="gene ID" value="gene44482"/>
</dbReference>
<sequence length="289" mass="31260">MSDSLASDNNQLHDSPAVDITGKIMVVIIILLFMVIVTFLFFHLFAKGFWWTQSRRSSDNNSQSRRRRRSGQEGGGLDPSVLNSLPISIFNSKEDGFDLECSVCLSEVVEGEKVRVLPKCNHMFHIDCIDMWFHSHSTCPLCRTTLAATPPPSSVVVVVDIESSTSAAAAAAAFPTNVLIWGNHNQITSSSSSTTSEQNTSSSSSDGDNTINNNSRADDEGNGMLRIDIPNECEATTSSSSPLSSAEGRLKSLKRLLSSSSRGIMSLNPWSPTSTVQQQTKPKEAAGQS</sequence>
<keyword evidence="8 14" id="KW-0863">Zinc-finger</keyword>
<evidence type="ECO:0000256" key="14">
    <source>
        <dbReference type="PROSITE-ProRule" id="PRU00175"/>
    </source>
</evidence>
<evidence type="ECO:0000256" key="4">
    <source>
        <dbReference type="ARBA" id="ARBA00012483"/>
    </source>
</evidence>
<feature type="region of interest" description="Disordered" evidence="15">
    <location>
        <begin position="261"/>
        <end position="289"/>
    </location>
</feature>
<reference evidence="19" key="5">
    <citation type="journal article" date="2018" name="Nat. Plants">
        <title>Whole-genome landscape of Medicago truncatula symbiotic genes.</title>
        <authorList>
            <person name="Pecrix Y."/>
            <person name="Gamas P."/>
            <person name="Carrere S."/>
        </authorList>
    </citation>
    <scope>NUCLEOTIDE SEQUENCE</scope>
    <source>
        <tissue evidence="19">Leaves</tissue>
    </source>
</reference>
<dbReference type="EC" id="2.3.2.27" evidence="4"/>
<comment type="pathway">
    <text evidence="3">Protein modification; protein ubiquitination.</text>
</comment>
<keyword evidence="6 16" id="KW-0812">Transmembrane</keyword>
<reference evidence="22" key="4">
    <citation type="journal article" date="2018" name="Nat. Plants">
        <title>Whole-genome landscape of Medicago truncatula symbiotic genes.</title>
        <authorList>
            <person name="Pecrix Y."/>
            <person name="Staton S.E."/>
            <person name="Sallet E."/>
            <person name="Lelandais-Briere C."/>
            <person name="Moreau S."/>
            <person name="Carrere S."/>
            <person name="Blein T."/>
            <person name="Jardinaud M.F."/>
            <person name="Latrasse D."/>
            <person name="Zouine M."/>
            <person name="Zahm M."/>
            <person name="Kreplak J."/>
            <person name="Mayjonade B."/>
            <person name="Satge C."/>
            <person name="Perez M."/>
            <person name="Cauet S."/>
            <person name="Marande W."/>
            <person name="Chantry-Darmon C."/>
            <person name="Lopez-Roques C."/>
            <person name="Bouchez O."/>
            <person name="Berard A."/>
            <person name="Debelle F."/>
            <person name="Munos S."/>
            <person name="Bendahmane A."/>
            <person name="Berges H."/>
            <person name="Niebel A."/>
            <person name="Buitink J."/>
            <person name="Frugier F."/>
            <person name="Benhamed M."/>
            <person name="Crespi M."/>
            <person name="Gouzy J."/>
            <person name="Gamas P."/>
        </authorList>
    </citation>
    <scope>NUCLEOTIDE SEQUENCE [LARGE SCALE GENOMIC DNA]</scope>
    <source>
        <strain evidence="22">cv. Jemalong A17</strain>
    </source>
</reference>
<dbReference type="InterPro" id="IPR001841">
    <property type="entry name" value="Znf_RING"/>
</dbReference>
<evidence type="ECO:0000256" key="13">
    <source>
        <dbReference type="ARBA" id="ARBA00024209"/>
    </source>
</evidence>
<evidence type="ECO:0000313" key="20">
    <source>
        <dbReference type="EnsemblPlants" id="KEH24663"/>
    </source>
</evidence>
<dbReference type="EnsemblPlants" id="KEH24663">
    <property type="protein sequence ID" value="KEH24663"/>
    <property type="gene ID" value="MTR_7g117540"/>
</dbReference>
<feature type="region of interest" description="Disordered" evidence="15">
    <location>
        <begin position="55"/>
        <end position="80"/>
    </location>
</feature>
<dbReference type="EMBL" id="CM001223">
    <property type="protein sequence ID" value="KEH24663.1"/>
    <property type="molecule type" value="Genomic_DNA"/>
</dbReference>
<evidence type="ECO:0000313" key="19">
    <source>
        <dbReference type="EMBL" id="RHN49633.1"/>
    </source>
</evidence>
<evidence type="ECO:0000256" key="15">
    <source>
        <dbReference type="SAM" id="MobiDB-lite"/>
    </source>
</evidence>
<dbReference type="FunFam" id="3.30.40.10:FF:000475">
    <property type="entry name" value="RING-H2 finger protein ATL3"/>
    <property type="match status" value="1"/>
</dbReference>
<evidence type="ECO:0000313" key="22">
    <source>
        <dbReference type="Proteomes" id="UP000265566"/>
    </source>
</evidence>
<evidence type="ECO:0000256" key="1">
    <source>
        <dbReference type="ARBA" id="ARBA00000900"/>
    </source>
</evidence>
<evidence type="ECO:0000313" key="18">
    <source>
        <dbReference type="EMBL" id="KEH24663.1"/>
    </source>
</evidence>
<dbReference type="AlphaFoldDB" id="A0A072U680"/>
<dbReference type="EMBL" id="PSQE01000007">
    <property type="protein sequence ID" value="RHN49633.1"/>
    <property type="molecule type" value="Genomic_DNA"/>
</dbReference>
<dbReference type="KEGG" id="mtr:25499753"/>
<dbReference type="GO" id="GO:0061630">
    <property type="term" value="F:ubiquitin protein ligase activity"/>
    <property type="evidence" value="ECO:0007669"/>
    <property type="project" value="UniProtKB-EC"/>
</dbReference>
<reference evidence="18 21" key="2">
    <citation type="journal article" date="2014" name="BMC Genomics">
        <title>An improved genome release (version Mt4.0) for the model legume Medicago truncatula.</title>
        <authorList>
            <person name="Tang H."/>
            <person name="Krishnakumar V."/>
            <person name="Bidwell S."/>
            <person name="Rosen B."/>
            <person name="Chan A."/>
            <person name="Zhou S."/>
            <person name="Gentzbittel L."/>
            <person name="Childs K.L."/>
            <person name="Yandell M."/>
            <person name="Gundlach H."/>
            <person name="Mayer K.F."/>
            <person name="Schwartz D.C."/>
            <person name="Town C.D."/>
        </authorList>
    </citation>
    <scope>GENOME REANNOTATION</scope>
    <source>
        <strain evidence="18">A17</strain>
        <strain evidence="20 21">cv. Jemalong A17</strain>
    </source>
</reference>
<evidence type="ECO:0000256" key="16">
    <source>
        <dbReference type="SAM" id="Phobius"/>
    </source>
</evidence>
<keyword evidence="9" id="KW-0833">Ubl conjugation pathway</keyword>
<protein>
    <recommendedName>
        <fullName evidence="4">RING-type E3 ubiquitin transferase</fullName>
        <ecNumber evidence="4">2.3.2.27</ecNumber>
    </recommendedName>
</protein>
<dbReference type="GO" id="GO:0016567">
    <property type="term" value="P:protein ubiquitination"/>
    <property type="evidence" value="ECO:0000318"/>
    <property type="project" value="GO_Central"/>
</dbReference>
<dbReference type="STRING" id="3880.A0A072U680"/>
<evidence type="ECO:0000256" key="5">
    <source>
        <dbReference type="ARBA" id="ARBA00022679"/>
    </source>
</evidence>
<dbReference type="Pfam" id="PF13639">
    <property type="entry name" value="zf-RING_2"/>
    <property type="match status" value="1"/>
</dbReference>
<keyword evidence="21" id="KW-1185">Reference proteome</keyword>
<keyword evidence="10" id="KW-0862">Zinc</keyword>
<feature type="transmembrane region" description="Helical" evidence="16">
    <location>
        <begin position="20"/>
        <end position="46"/>
    </location>
</feature>